<evidence type="ECO:0000313" key="2">
    <source>
        <dbReference type="Proteomes" id="UP001224412"/>
    </source>
</evidence>
<dbReference type="EMBL" id="JASNVH010000004">
    <property type="protein sequence ID" value="MDK4306539.1"/>
    <property type="molecule type" value="Genomic_DNA"/>
</dbReference>
<evidence type="ECO:0000313" key="1">
    <source>
        <dbReference type="EMBL" id="MDK4306539.1"/>
    </source>
</evidence>
<gene>
    <name evidence="1" type="ORF">QPX42_03090</name>
</gene>
<dbReference type="RefSeq" id="WP_284599253.1">
    <property type="nucleotide sequence ID" value="NZ_JASNVH010000004.1"/>
</dbReference>
<proteinExistence type="predicted"/>
<comment type="caution">
    <text evidence="1">The sequence shown here is derived from an EMBL/GenBank/DDBJ whole genome shotgun (WGS) entry which is preliminary data.</text>
</comment>
<reference evidence="1" key="1">
    <citation type="submission" date="2023-05" db="EMBL/GenBank/DDBJ databases">
        <title>Metabolic capabilities are highly conserved among human nasal-associated Corynebacterium species in pangenomic analyses.</title>
        <authorList>
            <person name="Tran T.H."/>
            <person name="Roberts A.Q."/>
            <person name="Escapa I.F."/>
            <person name="Gao W."/>
            <person name="Conlan S."/>
            <person name="Kong H."/>
            <person name="Segre J.A."/>
            <person name="Kelly M.S."/>
            <person name="Lemon K.P."/>
        </authorList>
    </citation>
    <scope>NUCLEOTIDE SEQUENCE</scope>
    <source>
        <strain evidence="1">KPL2773</strain>
    </source>
</reference>
<dbReference type="Proteomes" id="UP001224412">
    <property type="component" value="Unassembled WGS sequence"/>
</dbReference>
<organism evidence="1 2">
    <name type="scientific">Corynebacterium pseudodiphtheriticum</name>
    <dbReference type="NCBI Taxonomy" id="37637"/>
    <lineage>
        <taxon>Bacteria</taxon>
        <taxon>Bacillati</taxon>
        <taxon>Actinomycetota</taxon>
        <taxon>Actinomycetes</taxon>
        <taxon>Mycobacteriales</taxon>
        <taxon>Corynebacteriaceae</taxon>
        <taxon>Corynebacterium</taxon>
    </lineage>
</organism>
<name>A0AAP4F547_9CORY</name>
<sequence>MGDAVLNNEAVLGSALTNSYRIESSGEVNGGGVGVSETIFDEFNSWANATTAYGTNNSTEARQTFKHWFVEDKDAGIDDCKFPLLNIFHEEVLGDLGDKAIEEMIQAISKNLDILPEASHNEVDKARSKWIWTAAHLYFSLVLGCQREDGTPNSLNNDWEKEFSYTDFKQIRDKSMNINYRNP</sequence>
<dbReference type="AlphaFoldDB" id="A0AAP4F547"/>
<accession>A0AAP4F547</accession>
<protein>
    <submittedName>
        <fullName evidence="1">Uncharacterized protein</fullName>
    </submittedName>
</protein>